<evidence type="ECO:0000313" key="2">
    <source>
        <dbReference type="EMBL" id="NNU78520.1"/>
    </source>
</evidence>
<feature type="transmembrane region" description="Helical" evidence="1">
    <location>
        <begin position="55"/>
        <end position="74"/>
    </location>
</feature>
<evidence type="ECO:0000313" key="3">
    <source>
        <dbReference type="Proteomes" id="UP000531659"/>
    </source>
</evidence>
<keyword evidence="1" id="KW-0812">Transmembrane</keyword>
<dbReference type="Proteomes" id="UP000531659">
    <property type="component" value="Unassembled WGS sequence"/>
</dbReference>
<sequence length="244" mass="27691">MKDIIKAEFMKIKRKKLFLLILMGELASFFIGYIIQGRNTGKQIWMDVLYNFSGYNFMIMIIIFTIVISKLVDVEYKSDMWKLMFTAVSDKNKLFAGKFICVMVLITFSAVVEFFGIIVLGTHIGAKGVDYPLIFKQCALPLIGYLPVIVLQFGLSSMIKNQSISIAGGVVGCFLGVFGIYMPFHKVLIWTYPFLTAPMTIFQEGRKAITIMNQDSMLFSFVSIAVAAVMFFISLHLYNNKENF</sequence>
<evidence type="ECO:0000256" key="1">
    <source>
        <dbReference type="SAM" id="Phobius"/>
    </source>
</evidence>
<proteinExistence type="predicted"/>
<accession>A0A7Y3T0L9</accession>
<reference evidence="2 3" key="1">
    <citation type="submission" date="2020-05" db="EMBL/GenBank/DDBJ databases">
        <title>Complete genome of Clostridium estertheticum subspecies estertheticum, isolated from Vacuum packed lamb meat from New Zealand imported to Switzerland.</title>
        <authorList>
            <person name="Wambui J."/>
            <person name="Stevens M.J.A."/>
            <person name="Stephan R."/>
        </authorList>
    </citation>
    <scope>NUCLEOTIDE SEQUENCE [LARGE SCALE GENOMIC DNA]</scope>
    <source>
        <strain evidence="2 3">CEST001</strain>
    </source>
</reference>
<organism evidence="2 3">
    <name type="scientific">Clostridium estertheticum</name>
    <dbReference type="NCBI Taxonomy" id="238834"/>
    <lineage>
        <taxon>Bacteria</taxon>
        <taxon>Bacillati</taxon>
        <taxon>Bacillota</taxon>
        <taxon>Clostridia</taxon>
        <taxon>Eubacteriales</taxon>
        <taxon>Clostridiaceae</taxon>
        <taxon>Clostridium</taxon>
    </lineage>
</organism>
<name>A0A7Y3T0L9_9CLOT</name>
<gene>
    <name evidence="2" type="ORF">HLQ16_21705</name>
</gene>
<dbReference type="Pfam" id="PF12730">
    <property type="entry name" value="ABC2_membrane_4"/>
    <property type="match status" value="1"/>
</dbReference>
<feature type="transmembrane region" description="Helical" evidence="1">
    <location>
        <begin position="217"/>
        <end position="238"/>
    </location>
</feature>
<comment type="caution">
    <text evidence="2">The sequence shown here is derived from an EMBL/GenBank/DDBJ whole genome shotgun (WGS) entry which is preliminary data.</text>
</comment>
<protein>
    <submittedName>
        <fullName evidence="2">ABC transporter permease subunit</fullName>
    </submittedName>
</protein>
<dbReference type="CDD" id="cd21809">
    <property type="entry name" value="ABC-2_lan_permease-like"/>
    <property type="match status" value="1"/>
</dbReference>
<feature type="transmembrane region" description="Helical" evidence="1">
    <location>
        <begin position="95"/>
        <end position="121"/>
    </location>
</feature>
<keyword evidence="1" id="KW-0472">Membrane</keyword>
<keyword evidence="1" id="KW-1133">Transmembrane helix</keyword>
<feature type="transmembrane region" description="Helical" evidence="1">
    <location>
        <begin position="163"/>
        <end position="181"/>
    </location>
</feature>
<dbReference type="EMBL" id="JABEYB010000025">
    <property type="protein sequence ID" value="NNU78520.1"/>
    <property type="molecule type" value="Genomic_DNA"/>
</dbReference>
<dbReference type="RefSeq" id="WP_171299072.1">
    <property type="nucleotide sequence ID" value="NZ_CP087100.1"/>
</dbReference>
<feature type="transmembrane region" description="Helical" evidence="1">
    <location>
        <begin position="133"/>
        <end position="151"/>
    </location>
</feature>
<feature type="transmembrane region" description="Helical" evidence="1">
    <location>
        <begin position="17"/>
        <end position="35"/>
    </location>
</feature>
<dbReference type="AlphaFoldDB" id="A0A7Y3T0L9"/>